<feature type="chain" id="PRO_5012888756" description="Ig-like domain-containing protein" evidence="3">
    <location>
        <begin position="21"/>
        <end position="699"/>
    </location>
</feature>
<evidence type="ECO:0000259" key="4">
    <source>
        <dbReference type="PROSITE" id="PS50835"/>
    </source>
</evidence>
<dbReference type="InterPro" id="IPR006558">
    <property type="entry name" value="LamG-like"/>
</dbReference>
<dbReference type="InterPro" id="IPR013783">
    <property type="entry name" value="Ig-like_fold"/>
</dbReference>
<dbReference type="SUPFAM" id="SSF48726">
    <property type="entry name" value="Immunoglobulin"/>
    <property type="match status" value="1"/>
</dbReference>
<keyword evidence="2" id="KW-1015">Disulfide bond</keyword>
<feature type="domain" description="Ig-like" evidence="4">
    <location>
        <begin position="348"/>
        <end position="435"/>
    </location>
</feature>
<dbReference type="Proteomes" id="UP000189674">
    <property type="component" value="Chromosome"/>
</dbReference>
<dbReference type="SUPFAM" id="SSF49899">
    <property type="entry name" value="Concanavalin A-like lectins/glucanases"/>
    <property type="match status" value="1"/>
</dbReference>
<dbReference type="SMART" id="SM00409">
    <property type="entry name" value="IG"/>
    <property type="match status" value="1"/>
</dbReference>
<sequence precursor="true">MKNFILTLVLLVALVGFTQAATVFTEDFESYTDGSVFDDPDWFVNMATYILADDGNVFTSPSNMYAEFLDDSTSGSLIISKGGFDLTDSVVSVSFDFYEPTSSTFGGQLVIWPRSSAGNECADVRFSNGSIQGSTETYTLDEPHHFDLVINLSNTSAGYSTGESVAGYRYDVWFDGVKVIDEKEFRDDPASTDSEVLNAVQFRVFSSNIQQIYVDNIVVRDTPYVQDARIAQNPVPEDDAANVDLAEVLSWDAGTDPATGNPVSVDEYYVYIAGPITDSSQVYDPNVFTDQNLSIASSIISETGSNGGSWTPPAAYLGTDTTYVWCVDQKLTGGTIVPGVNWSFTTIPSVPILNPELPADTTAGIGEDAELSVEATNPFTGDSTGLSYQWMYSQDGVSYSDVGTGPILSIDSAQATDQGYYYCDVTLDSNSETVSSRTAFLIVKETLAHWTLDQADYVGGVHLDIVGGHDADPNGEPTFVTGAGPDEPALGAAKIEADTDAVAGTWNPSETTGQVTVSAWINWDGSGLAQYGNDIIGKFDGYAPDTMMWSIRIRDINSGNAGIRFYNDSGLTVHPQGVIPPNTWTHVAATYAPGEGKVYINGELVATDANAALGTGTESVITIGGSGIFPGAMDEVMIHNYAMSPEDVATLYYQTSQESVCLYPPLVDLNDDCLTDLLDFAILAENWIYCGRVPAAGCD</sequence>
<dbReference type="PROSITE" id="PS50835">
    <property type="entry name" value="IG_LIKE"/>
    <property type="match status" value="1"/>
</dbReference>
<dbReference type="EMBL" id="CP019791">
    <property type="protein sequence ID" value="AQT68104.1"/>
    <property type="molecule type" value="Genomic_DNA"/>
</dbReference>
<feature type="signal peptide" evidence="3">
    <location>
        <begin position="1"/>
        <end position="20"/>
    </location>
</feature>
<evidence type="ECO:0000256" key="2">
    <source>
        <dbReference type="ARBA" id="ARBA00023157"/>
    </source>
</evidence>
<gene>
    <name evidence="5" type="ORF">STSP2_01259</name>
</gene>
<dbReference type="SMART" id="SM00560">
    <property type="entry name" value="LamGL"/>
    <property type="match status" value="1"/>
</dbReference>
<dbReference type="Pfam" id="PF13385">
    <property type="entry name" value="Laminin_G_3"/>
    <property type="match status" value="1"/>
</dbReference>
<name>A0A1U9NK44_9BACT</name>
<dbReference type="AlphaFoldDB" id="A0A1U9NK44"/>
<keyword evidence="6" id="KW-1185">Reference proteome</keyword>
<dbReference type="InterPro" id="IPR007110">
    <property type="entry name" value="Ig-like_dom"/>
</dbReference>
<dbReference type="Gene3D" id="2.60.120.200">
    <property type="match status" value="1"/>
</dbReference>
<dbReference type="KEGG" id="alus:STSP2_01259"/>
<evidence type="ECO:0000256" key="3">
    <source>
        <dbReference type="SAM" id="SignalP"/>
    </source>
</evidence>
<dbReference type="Gene3D" id="2.60.40.10">
    <property type="entry name" value="Immunoglobulins"/>
    <property type="match status" value="1"/>
</dbReference>
<dbReference type="RefSeq" id="WP_146660827.1">
    <property type="nucleotide sequence ID" value="NZ_CP019791.1"/>
</dbReference>
<accession>A0A1U9NK44</accession>
<proteinExistence type="predicted"/>
<keyword evidence="1 3" id="KW-0732">Signal</keyword>
<dbReference type="InterPro" id="IPR013320">
    <property type="entry name" value="ConA-like_dom_sf"/>
</dbReference>
<evidence type="ECO:0000313" key="6">
    <source>
        <dbReference type="Proteomes" id="UP000189674"/>
    </source>
</evidence>
<reference evidence="6" key="1">
    <citation type="submission" date="2017-02" db="EMBL/GenBank/DDBJ databases">
        <title>Comparative genomics and description of representatives of a novel lineage of planctomycetes thriving in anoxic sediments.</title>
        <authorList>
            <person name="Spring S."/>
            <person name="Bunk B."/>
            <person name="Sproer C."/>
        </authorList>
    </citation>
    <scope>NUCLEOTIDE SEQUENCE [LARGE SCALE GENOMIC DNA]</scope>
    <source>
        <strain evidence="6">ST-NAGAB-D1</strain>
    </source>
</reference>
<dbReference type="InterPro" id="IPR036179">
    <property type="entry name" value="Ig-like_dom_sf"/>
</dbReference>
<dbReference type="InterPro" id="IPR003599">
    <property type="entry name" value="Ig_sub"/>
</dbReference>
<evidence type="ECO:0000313" key="5">
    <source>
        <dbReference type="EMBL" id="AQT68104.1"/>
    </source>
</evidence>
<dbReference type="OrthoDB" id="9763616at2"/>
<dbReference type="STRING" id="1936003.STSP2_01259"/>
<organism evidence="5 6">
    <name type="scientific">Anaerohalosphaera lusitana</name>
    <dbReference type="NCBI Taxonomy" id="1936003"/>
    <lineage>
        <taxon>Bacteria</taxon>
        <taxon>Pseudomonadati</taxon>
        <taxon>Planctomycetota</taxon>
        <taxon>Phycisphaerae</taxon>
        <taxon>Sedimentisphaerales</taxon>
        <taxon>Anaerohalosphaeraceae</taxon>
        <taxon>Anaerohalosphaera</taxon>
    </lineage>
</organism>
<protein>
    <recommendedName>
        <fullName evidence="4">Ig-like domain-containing protein</fullName>
    </recommendedName>
</protein>
<evidence type="ECO:0000256" key="1">
    <source>
        <dbReference type="ARBA" id="ARBA00022729"/>
    </source>
</evidence>